<feature type="compositionally biased region" description="Basic and acidic residues" evidence="1">
    <location>
        <begin position="182"/>
        <end position="197"/>
    </location>
</feature>
<dbReference type="EMBL" id="AP022609">
    <property type="protein sequence ID" value="BBZ22144.1"/>
    <property type="molecule type" value="Genomic_DNA"/>
</dbReference>
<accession>A0A7I7WXA9</accession>
<keyword evidence="2" id="KW-1133">Transmembrane helix</keyword>
<evidence type="ECO:0000313" key="4">
    <source>
        <dbReference type="Proteomes" id="UP000467260"/>
    </source>
</evidence>
<protein>
    <submittedName>
        <fullName evidence="3">Uncharacterized protein</fullName>
    </submittedName>
</protein>
<sequence>MYARGVSGLVEDLTQWPWATIAAFLAAAVTLHVGRSQINERRRLTGREVVTRYYAAVQGWCDASSQLLYLPVPKSHQESIRGFDPSVRLEYQRTTAELVQALLAVQMTCNDAELARNRRLALAALSEYSERAESVFNRGNHQLSEQEATAFRGLGKDMSESLTGFLRRAQRVYAEPSSPLDRMPKWLRDGPRTREQD</sequence>
<organism evidence="3 4">
    <name type="scientific">Mycolicibacter hiberniae</name>
    <dbReference type="NCBI Taxonomy" id="29314"/>
    <lineage>
        <taxon>Bacteria</taxon>
        <taxon>Bacillati</taxon>
        <taxon>Actinomycetota</taxon>
        <taxon>Actinomycetes</taxon>
        <taxon>Mycobacteriales</taxon>
        <taxon>Mycobacteriaceae</taxon>
        <taxon>Mycolicibacter</taxon>
    </lineage>
</organism>
<gene>
    <name evidence="3" type="ORF">MHIB_05620</name>
</gene>
<reference evidence="3 4" key="1">
    <citation type="journal article" date="2019" name="Emerg. Microbes Infect.">
        <title>Comprehensive subspecies identification of 175 nontuberculous mycobacteria species based on 7547 genomic profiles.</title>
        <authorList>
            <person name="Matsumoto Y."/>
            <person name="Kinjo T."/>
            <person name="Motooka D."/>
            <person name="Nabeya D."/>
            <person name="Jung N."/>
            <person name="Uechi K."/>
            <person name="Horii T."/>
            <person name="Iida T."/>
            <person name="Fujita J."/>
            <person name="Nakamura S."/>
        </authorList>
    </citation>
    <scope>NUCLEOTIDE SEQUENCE [LARGE SCALE GENOMIC DNA]</scope>
    <source>
        <strain evidence="3 4">JCM 13571</strain>
    </source>
</reference>
<keyword evidence="2" id="KW-0472">Membrane</keyword>
<dbReference type="Proteomes" id="UP000467260">
    <property type="component" value="Chromosome"/>
</dbReference>
<feature type="region of interest" description="Disordered" evidence="1">
    <location>
        <begin position="175"/>
        <end position="197"/>
    </location>
</feature>
<dbReference type="AlphaFoldDB" id="A0A7I7WXA9"/>
<feature type="transmembrane region" description="Helical" evidence="2">
    <location>
        <begin position="16"/>
        <end position="34"/>
    </location>
</feature>
<dbReference type="RefSeq" id="WP_133054904.1">
    <property type="nucleotide sequence ID" value="NZ_AP022609.1"/>
</dbReference>
<evidence type="ECO:0000313" key="3">
    <source>
        <dbReference type="EMBL" id="BBZ22144.1"/>
    </source>
</evidence>
<evidence type="ECO:0000256" key="1">
    <source>
        <dbReference type="SAM" id="MobiDB-lite"/>
    </source>
</evidence>
<dbReference type="KEGG" id="mhib:MHIB_05620"/>
<keyword evidence="4" id="KW-1185">Reference proteome</keyword>
<proteinExistence type="predicted"/>
<name>A0A7I7WXA9_9MYCO</name>
<keyword evidence="2" id="KW-0812">Transmembrane</keyword>
<evidence type="ECO:0000256" key="2">
    <source>
        <dbReference type="SAM" id="Phobius"/>
    </source>
</evidence>